<accession>A0A075TD50</accession>
<evidence type="ECO:0000256" key="6">
    <source>
        <dbReference type="ARBA" id="ARBA00022989"/>
    </source>
</evidence>
<dbReference type="PANTHER" id="PTHR21137">
    <property type="entry name" value="ODORANT RECEPTOR"/>
    <property type="match status" value="1"/>
</dbReference>
<keyword evidence="6 10" id="KW-1133">Transmembrane helix</keyword>
<keyword evidence="8 10" id="KW-0675">Receptor</keyword>
<name>A0A075TD50_HELAM</name>
<dbReference type="GO" id="GO:0005549">
    <property type="term" value="F:odorant binding"/>
    <property type="evidence" value="ECO:0007669"/>
    <property type="project" value="InterPro"/>
</dbReference>
<evidence type="ECO:0000256" key="10">
    <source>
        <dbReference type="RuleBase" id="RU351113"/>
    </source>
</evidence>
<evidence type="ECO:0000256" key="5">
    <source>
        <dbReference type="ARBA" id="ARBA00022725"/>
    </source>
</evidence>
<evidence type="ECO:0000256" key="1">
    <source>
        <dbReference type="ARBA" id="ARBA00004651"/>
    </source>
</evidence>
<organism evidence="11">
    <name type="scientific">Helicoverpa armigera</name>
    <name type="common">Cotton bollworm</name>
    <name type="synonym">Heliothis armigera</name>
    <dbReference type="NCBI Taxonomy" id="29058"/>
    <lineage>
        <taxon>Eukaryota</taxon>
        <taxon>Metazoa</taxon>
        <taxon>Ecdysozoa</taxon>
        <taxon>Arthropoda</taxon>
        <taxon>Hexapoda</taxon>
        <taxon>Insecta</taxon>
        <taxon>Pterygota</taxon>
        <taxon>Neoptera</taxon>
        <taxon>Endopterygota</taxon>
        <taxon>Lepidoptera</taxon>
        <taxon>Glossata</taxon>
        <taxon>Ditrysia</taxon>
        <taxon>Noctuoidea</taxon>
        <taxon>Noctuidae</taxon>
        <taxon>Heliothinae</taxon>
        <taxon>Helicoverpa</taxon>
    </lineage>
</organism>
<dbReference type="AlphaFoldDB" id="A0A075TD50"/>
<comment type="subcellular location">
    <subcellularLocation>
        <location evidence="1 10">Cell membrane</location>
        <topology evidence="1 10">Multi-pass membrane protein</topology>
    </subcellularLocation>
</comment>
<keyword evidence="4 10" id="KW-0812">Transmembrane</keyword>
<feature type="transmembrane region" description="Helical" evidence="10">
    <location>
        <begin position="369"/>
        <end position="388"/>
    </location>
</feature>
<feature type="transmembrane region" description="Helical" evidence="10">
    <location>
        <begin position="195"/>
        <end position="213"/>
    </location>
</feature>
<evidence type="ECO:0000256" key="7">
    <source>
        <dbReference type="ARBA" id="ARBA00023136"/>
    </source>
</evidence>
<feature type="transmembrane region" description="Helical" evidence="10">
    <location>
        <begin position="297"/>
        <end position="320"/>
    </location>
</feature>
<feature type="transmembrane region" description="Helical" evidence="10">
    <location>
        <begin position="268"/>
        <end position="291"/>
    </location>
</feature>
<evidence type="ECO:0000256" key="8">
    <source>
        <dbReference type="ARBA" id="ARBA00023170"/>
    </source>
</evidence>
<comment type="caution">
    <text evidence="10">Lacks conserved residue(s) required for the propagation of feature annotation.</text>
</comment>
<keyword evidence="5 10" id="KW-0552">Olfaction</keyword>
<sequence>MIMALRQIDCFKTHMKFWKFLAVWPGEDSTPRYKYYSTAFITTYIFIYMILFTINFSFLPKQLDIFIEDLLFYFTDCTVVSKSLTMILKREKIYDLFDMLESDIFQPDDAEGLAIIEKAKKFNKLYWKILTTVSFTSSAAHLSPIIVHFILGTELDLPVCSYGFLSEAVREMFVVPLYLYQGSGIMFHMMYNVNIDSFFAGLMVLTIAQLDVLDKKLRKVTDKDEREDADGDTSRQHHDKHREAVRKINQCIIHYEEINKFCRLVQDVFGITLFVQFGMGSCIICICLMRLTMPAPLSYYVFLGTYLFVMVLQFMVPCWFGQRIIDKSIFLAFSAYNCEWTSETRQFKSNMRFFVERANKPLSITGGKMFRLSLVTFTSIMNSAYSFFTLLQNVKSRK</sequence>
<reference evidence="11" key="1">
    <citation type="journal article" date="2014" name="BMC Genomics">
        <title>Identification and characterization of three chemosensory receptor families in the cotton bollworm Helicoverpa armigera.</title>
        <authorList>
            <person name="Liu N.Y."/>
            <person name="Xu W."/>
            <person name="Papanicolaou A."/>
            <person name="Dong S.L."/>
            <person name="Anderson A."/>
        </authorList>
    </citation>
    <scope>NUCLEOTIDE SEQUENCE</scope>
</reference>
<evidence type="ECO:0000256" key="3">
    <source>
        <dbReference type="ARBA" id="ARBA00022606"/>
    </source>
</evidence>
<dbReference type="InterPro" id="IPR004117">
    <property type="entry name" value="7tm6_olfct_rcpt"/>
</dbReference>
<evidence type="ECO:0000256" key="9">
    <source>
        <dbReference type="ARBA" id="ARBA00023224"/>
    </source>
</evidence>
<dbReference type="OrthoDB" id="7548151at2759"/>
<proteinExistence type="evidence at transcript level"/>
<keyword evidence="3 10" id="KW-0716">Sensory transduction</keyword>
<evidence type="ECO:0000313" key="11">
    <source>
        <dbReference type="EMBL" id="AIG51856.1"/>
    </source>
</evidence>
<dbReference type="GO" id="GO:0004984">
    <property type="term" value="F:olfactory receptor activity"/>
    <property type="evidence" value="ECO:0007669"/>
    <property type="project" value="InterPro"/>
</dbReference>
<gene>
    <name evidence="11" type="primary">OR8</name>
</gene>
<comment type="similarity">
    <text evidence="10">Belongs to the insect chemoreceptor superfamily. Heteromeric odorant receptor channel (TC 1.A.69) family.</text>
</comment>
<keyword evidence="7 10" id="KW-0472">Membrane</keyword>
<protein>
    <recommendedName>
        <fullName evidence="10">Odorant receptor</fullName>
    </recommendedName>
</protein>
<feature type="transmembrane region" description="Helical" evidence="10">
    <location>
        <begin position="35"/>
        <end position="58"/>
    </location>
</feature>
<evidence type="ECO:0000256" key="2">
    <source>
        <dbReference type="ARBA" id="ARBA00022475"/>
    </source>
</evidence>
<keyword evidence="9 10" id="KW-0807">Transducer</keyword>
<dbReference type="GO" id="GO:0007165">
    <property type="term" value="P:signal transduction"/>
    <property type="evidence" value="ECO:0007669"/>
    <property type="project" value="UniProtKB-KW"/>
</dbReference>
<dbReference type="Pfam" id="PF02949">
    <property type="entry name" value="7tm_6"/>
    <property type="match status" value="1"/>
</dbReference>
<evidence type="ECO:0000256" key="4">
    <source>
        <dbReference type="ARBA" id="ARBA00022692"/>
    </source>
</evidence>
<dbReference type="GO" id="GO:0005886">
    <property type="term" value="C:plasma membrane"/>
    <property type="evidence" value="ECO:0007669"/>
    <property type="project" value="UniProtKB-SubCell"/>
</dbReference>
<dbReference type="PANTHER" id="PTHR21137:SF35">
    <property type="entry name" value="ODORANT RECEPTOR 19A-RELATED"/>
    <property type="match status" value="1"/>
</dbReference>
<keyword evidence="2" id="KW-1003">Cell membrane</keyword>
<dbReference type="EMBL" id="KF768662">
    <property type="protein sequence ID" value="AIG51856.1"/>
    <property type="molecule type" value="mRNA"/>
</dbReference>